<dbReference type="GO" id="GO:0003700">
    <property type="term" value="F:DNA-binding transcription factor activity"/>
    <property type="evidence" value="ECO:0007669"/>
    <property type="project" value="InterPro"/>
</dbReference>
<dbReference type="InterPro" id="IPR011123">
    <property type="entry name" value="Y_Y_Y"/>
</dbReference>
<dbReference type="SMART" id="SM00387">
    <property type="entry name" value="HATPase_c"/>
    <property type="match status" value="1"/>
</dbReference>
<dbReference type="GO" id="GO:0005524">
    <property type="term" value="F:ATP binding"/>
    <property type="evidence" value="ECO:0007669"/>
    <property type="project" value="UniProtKB-KW"/>
</dbReference>
<feature type="modified residue" description="4-aspartylphosphate" evidence="12">
    <location>
        <position position="1185"/>
    </location>
</feature>
<dbReference type="Gene3D" id="3.30.565.10">
    <property type="entry name" value="Histidine kinase-like ATPase, C-terminal domain"/>
    <property type="match status" value="1"/>
</dbReference>
<dbReference type="Proteomes" id="UP000292372">
    <property type="component" value="Unassembled WGS sequence"/>
</dbReference>
<evidence type="ECO:0000259" key="16">
    <source>
        <dbReference type="PROSITE" id="PS50110"/>
    </source>
</evidence>
<dbReference type="FunFam" id="3.30.565.10:FF:000037">
    <property type="entry name" value="Hybrid sensor histidine kinase/response regulator"/>
    <property type="match status" value="1"/>
</dbReference>
<name>A0A4Q9FPY6_9FLAO</name>
<evidence type="ECO:0000256" key="2">
    <source>
        <dbReference type="ARBA" id="ARBA00012438"/>
    </source>
</evidence>
<dbReference type="PROSITE" id="PS01124">
    <property type="entry name" value="HTH_ARAC_FAMILY_2"/>
    <property type="match status" value="1"/>
</dbReference>
<evidence type="ECO:0000256" key="12">
    <source>
        <dbReference type="PROSITE-ProRule" id="PRU00169"/>
    </source>
</evidence>
<evidence type="ECO:0000256" key="10">
    <source>
        <dbReference type="ARBA" id="ARBA00023125"/>
    </source>
</evidence>
<dbReference type="InterPro" id="IPR018060">
    <property type="entry name" value="HTH_AraC"/>
</dbReference>
<dbReference type="Pfam" id="PF07495">
    <property type="entry name" value="Y_Y_Y"/>
    <property type="match status" value="1"/>
</dbReference>
<dbReference type="PANTHER" id="PTHR43547:SF2">
    <property type="entry name" value="HYBRID SIGNAL TRANSDUCTION HISTIDINE KINASE C"/>
    <property type="match status" value="1"/>
</dbReference>
<dbReference type="SUPFAM" id="SSF63829">
    <property type="entry name" value="Calcium-dependent phosphotriesterase"/>
    <property type="match status" value="2"/>
</dbReference>
<dbReference type="Pfam" id="PF00072">
    <property type="entry name" value="Response_reg"/>
    <property type="match status" value="1"/>
</dbReference>
<dbReference type="InterPro" id="IPR003661">
    <property type="entry name" value="HisK_dim/P_dom"/>
</dbReference>
<keyword evidence="6" id="KW-0418">Kinase</keyword>
<keyword evidence="8" id="KW-0902">Two-component regulatory system</keyword>
<keyword evidence="7" id="KW-0067">ATP-binding</keyword>
<dbReference type="InterPro" id="IPR003594">
    <property type="entry name" value="HATPase_dom"/>
</dbReference>
<dbReference type="InterPro" id="IPR011006">
    <property type="entry name" value="CheY-like_superfamily"/>
</dbReference>
<evidence type="ECO:0000256" key="11">
    <source>
        <dbReference type="ARBA" id="ARBA00023163"/>
    </source>
</evidence>
<comment type="catalytic activity">
    <reaction evidence="1">
        <text>ATP + protein L-histidine = ADP + protein N-phospho-L-histidine.</text>
        <dbReference type="EC" id="2.7.13.3"/>
    </reaction>
</comment>
<evidence type="ECO:0000313" key="17">
    <source>
        <dbReference type="EMBL" id="TBN16799.1"/>
    </source>
</evidence>
<dbReference type="InterPro" id="IPR004358">
    <property type="entry name" value="Sig_transdc_His_kin-like_C"/>
</dbReference>
<dbReference type="InterPro" id="IPR005467">
    <property type="entry name" value="His_kinase_dom"/>
</dbReference>
<evidence type="ECO:0000259" key="15">
    <source>
        <dbReference type="PROSITE" id="PS50109"/>
    </source>
</evidence>
<dbReference type="InterPro" id="IPR011047">
    <property type="entry name" value="Quinoprotein_ADH-like_sf"/>
</dbReference>
<dbReference type="Pfam" id="PF12833">
    <property type="entry name" value="HTH_18"/>
    <property type="match status" value="1"/>
</dbReference>
<reference evidence="17 18" key="1">
    <citation type="journal article" date="2015" name="Int. J. Syst. Evol. Microbiol.">
        <title>Hyunsoonleella pacifica sp. nov., isolated from seawater of South Pacific Gyre.</title>
        <authorList>
            <person name="Gao X."/>
            <person name="Zhang Z."/>
            <person name="Dai X."/>
            <person name="Zhang X.H."/>
        </authorList>
    </citation>
    <scope>NUCLEOTIDE SEQUENCE [LARGE SCALE GENOMIC DNA]</scope>
    <source>
        <strain evidence="17 18">SW033</strain>
    </source>
</reference>
<gene>
    <name evidence="17" type="ORF">EYD46_07295</name>
</gene>
<dbReference type="EMBL" id="SIRS01000003">
    <property type="protein sequence ID" value="TBN16799.1"/>
    <property type="molecule type" value="Genomic_DNA"/>
</dbReference>
<keyword evidence="5" id="KW-0547">Nucleotide-binding</keyword>
<dbReference type="CDD" id="cd00075">
    <property type="entry name" value="HATPase"/>
    <property type="match status" value="1"/>
</dbReference>
<dbReference type="PROSITE" id="PS00041">
    <property type="entry name" value="HTH_ARAC_FAMILY_1"/>
    <property type="match status" value="1"/>
</dbReference>
<proteinExistence type="predicted"/>
<comment type="caution">
    <text evidence="17">The sequence shown here is derived from an EMBL/GenBank/DDBJ whole genome shotgun (WGS) entry which is preliminary data.</text>
</comment>
<dbReference type="PROSITE" id="PS50109">
    <property type="entry name" value="HIS_KIN"/>
    <property type="match status" value="1"/>
</dbReference>
<dbReference type="SMART" id="SM00342">
    <property type="entry name" value="HTH_ARAC"/>
    <property type="match status" value="1"/>
</dbReference>
<dbReference type="SUPFAM" id="SSF47384">
    <property type="entry name" value="Homodimeric domain of signal transducing histidine kinase"/>
    <property type="match status" value="1"/>
</dbReference>
<dbReference type="OrthoDB" id="358279at2"/>
<dbReference type="SUPFAM" id="SSF52172">
    <property type="entry name" value="CheY-like"/>
    <property type="match status" value="1"/>
</dbReference>
<dbReference type="GO" id="GO:0000155">
    <property type="term" value="F:phosphorelay sensor kinase activity"/>
    <property type="evidence" value="ECO:0007669"/>
    <property type="project" value="InterPro"/>
</dbReference>
<dbReference type="PANTHER" id="PTHR43547">
    <property type="entry name" value="TWO-COMPONENT HISTIDINE KINASE"/>
    <property type="match status" value="1"/>
</dbReference>
<evidence type="ECO:0000256" key="7">
    <source>
        <dbReference type="ARBA" id="ARBA00022840"/>
    </source>
</evidence>
<dbReference type="SMART" id="SM00448">
    <property type="entry name" value="REC"/>
    <property type="match status" value="1"/>
</dbReference>
<dbReference type="Pfam" id="PF02518">
    <property type="entry name" value="HATPase_c"/>
    <property type="match status" value="1"/>
</dbReference>
<evidence type="ECO:0000256" key="3">
    <source>
        <dbReference type="ARBA" id="ARBA00022553"/>
    </source>
</evidence>
<dbReference type="SUPFAM" id="SSF55874">
    <property type="entry name" value="ATPase domain of HSP90 chaperone/DNA topoisomerase II/histidine kinase"/>
    <property type="match status" value="1"/>
</dbReference>
<dbReference type="FunFam" id="2.60.40.10:FF:000791">
    <property type="entry name" value="Two-component system sensor histidine kinase/response regulator"/>
    <property type="match status" value="1"/>
</dbReference>
<dbReference type="Gene3D" id="1.10.287.130">
    <property type="match status" value="1"/>
</dbReference>
<feature type="domain" description="Histidine kinase" evidence="15">
    <location>
        <begin position="853"/>
        <end position="1086"/>
    </location>
</feature>
<keyword evidence="4" id="KW-0808">Transferase</keyword>
<dbReference type="InterPro" id="IPR009057">
    <property type="entry name" value="Homeodomain-like_sf"/>
</dbReference>
<keyword evidence="11" id="KW-0804">Transcription</keyword>
<keyword evidence="3 12" id="KW-0597">Phosphoprotein</keyword>
<keyword evidence="18" id="KW-1185">Reference proteome</keyword>
<dbReference type="Gene3D" id="3.40.50.2300">
    <property type="match status" value="1"/>
</dbReference>
<dbReference type="EC" id="2.7.13.3" evidence="2"/>
<dbReference type="PROSITE" id="PS50110">
    <property type="entry name" value="RESPONSE_REGULATORY"/>
    <property type="match status" value="1"/>
</dbReference>
<dbReference type="Gene3D" id="2.130.10.10">
    <property type="entry name" value="YVTN repeat-like/Quinoprotein amine dehydrogenase"/>
    <property type="match status" value="2"/>
</dbReference>
<feature type="chain" id="PRO_5020567943" description="histidine kinase" evidence="13">
    <location>
        <begin position="19"/>
        <end position="1386"/>
    </location>
</feature>
<feature type="domain" description="HTH araC/xylS-type" evidence="14">
    <location>
        <begin position="1284"/>
        <end position="1383"/>
    </location>
</feature>
<sequence>MYQYIHLLIFFVCLSLHAQNKVQKFDFINVNNGESKVAVTSIIQDHAGFIWFGTTGVGINRFDGINYKNYKHALNDSTSLSNNNVYCSFLDNKNRLWFGTEEGLNLYNRDLDQFIRIPLVSQDTTQQILSIRSLSGDNNNNLFIGTFGFGLYKLNLDTLNVQKITTSVNNPFLIIYALACNSEGKIFAGSNSGLLEFDAKKSHLSPTKVNTIISTINNPIYSLRIDNNDIWIGTESDGLIVLKDKGKSLEGYRINYAEITKQRIFSIVELLDGSFLCGTENDGLIHVDDEGNLLKRYLYNKEDENSLLSDSVWSLYKDKDNRIWLGYYNSGVSIYDEFYDKFLDLKSERNNKNSLSSPSVTGLLKDSKDNLWVCMDGGGVDIYNFNTQKFTHINSSISNSYKGLSSDYLECMFLDSKENIWLGSWNDGVYMLPKGSNTFINYNKTNSNLASNTILSITEDTEGTIWIGTFFKGLHTFNPKSKKITRHTSKSFEESTLIKVDIRKVLADSRHNLWVGTTQGLYKVVKDLDGVFHVVSFRDKMSEKYNNEITANHILTLYEATDKQTIWIGTRGAGLCKLDITKEIFTWYNKDNGLDGENITGIIESNEGNLWVSSNSGIYQLDAKTQEFKHYSQNDGLLSNDFNVNATFKDKNGNLFFGNYQGVDYFNPNSINTNTTEPLVYLTNFKLFNDPVIPNTKNSPLNKVISETEEITLTHKQSVFTIEFTAINYTRPEKNQFAYYLEGLENSWNYVGNTRNATYTNLDYGTYTFKLKAANNDGIWNEVPKNLKITILPPWWRTKWALFAYVLLFLGVLYYLNRITRERLKEKQLIAYERETRKQKEALNEKKFQFFTNISHEFRTPLTLIMNPLEDILTSKTQQIPELVRTKLNTVHKNTSRLHRLITELLDFRKLELNKVRIRAHQFNLVEFIQDIISHFKEEAISKNISLSLDTTFLNIPIWADKSMLEKIVFNLLSNAVKVTPEGGTINIDVNILKEDIVFPLINQEKKYKAIEINISDSGPGIDKDQVDKIFERFYQAENLNKAYYGGTGIGLEVVKNFVHLHKGNIDVKSDSNKGTTFKIQLPEGQVHFSENEIISEIPDIKIKEETYVKEEVYLQSKNPSSIVKTIENEPKSQPNTLLIVEDNLELQSYLSQELKGDYIIHIANNGIEGLEIAKKVLPDIIITDVIMPEMDGFEFCKNIKSDIKTSHIPLLMLTAKARIDNRMEGIKLGADAYMIKPFNLRLLKLRLSQLITSRKLIFNKYFSVISDLPENVKTTSIDKEFIEKVLNYINENISDPNLSVEVLASQLNLSKSQFYRKIKALTNQTANEFLRNIRLQKAKQILELGSATVGEVSYKVGFSSHSYFTKCFKNYYGVLPTSIEINTKQ</sequence>
<evidence type="ECO:0000256" key="6">
    <source>
        <dbReference type="ARBA" id="ARBA00022777"/>
    </source>
</evidence>
<dbReference type="Pfam" id="PF00512">
    <property type="entry name" value="HisKA"/>
    <property type="match status" value="1"/>
</dbReference>
<keyword evidence="9" id="KW-0805">Transcription regulation</keyword>
<accession>A0A4Q9FPY6</accession>
<evidence type="ECO:0000256" key="8">
    <source>
        <dbReference type="ARBA" id="ARBA00023012"/>
    </source>
</evidence>
<dbReference type="InterPro" id="IPR036890">
    <property type="entry name" value="HATPase_C_sf"/>
</dbReference>
<dbReference type="SMART" id="SM00388">
    <property type="entry name" value="HisKA"/>
    <property type="match status" value="1"/>
</dbReference>
<keyword evidence="10" id="KW-0238">DNA-binding</keyword>
<evidence type="ECO:0000259" key="14">
    <source>
        <dbReference type="PROSITE" id="PS01124"/>
    </source>
</evidence>
<dbReference type="Gene3D" id="2.60.40.10">
    <property type="entry name" value="Immunoglobulins"/>
    <property type="match status" value="1"/>
</dbReference>
<organism evidence="17 18">
    <name type="scientific">Hyunsoonleella pacifica</name>
    <dbReference type="NCBI Taxonomy" id="1080224"/>
    <lineage>
        <taxon>Bacteria</taxon>
        <taxon>Pseudomonadati</taxon>
        <taxon>Bacteroidota</taxon>
        <taxon>Flavobacteriia</taxon>
        <taxon>Flavobacteriales</taxon>
        <taxon>Flavobacteriaceae</taxon>
    </lineage>
</organism>
<evidence type="ECO:0000256" key="5">
    <source>
        <dbReference type="ARBA" id="ARBA00022741"/>
    </source>
</evidence>
<dbReference type="InterPro" id="IPR001789">
    <property type="entry name" value="Sig_transdc_resp-reg_receiver"/>
</dbReference>
<protein>
    <recommendedName>
        <fullName evidence="2">histidine kinase</fullName>
        <ecNumber evidence="2">2.7.13.3</ecNumber>
    </recommendedName>
</protein>
<dbReference type="SUPFAM" id="SSF46689">
    <property type="entry name" value="Homeodomain-like"/>
    <property type="match status" value="1"/>
</dbReference>
<evidence type="ECO:0000256" key="9">
    <source>
        <dbReference type="ARBA" id="ARBA00023015"/>
    </source>
</evidence>
<dbReference type="CDD" id="cd00082">
    <property type="entry name" value="HisKA"/>
    <property type="match status" value="1"/>
</dbReference>
<evidence type="ECO:0000256" key="13">
    <source>
        <dbReference type="SAM" id="SignalP"/>
    </source>
</evidence>
<feature type="domain" description="Response regulatory" evidence="16">
    <location>
        <begin position="1137"/>
        <end position="1252"/>
    </location>
</feature>
<feature type="signal peptide" evidence="13">
    <location>
        <begin position="1"/>
        <end position="18"/>
    </location>
</feature>
<dbReference type="Gene3D" id="1.10.10.60">
    <property type="entry name" value="Homeodomain-like"/>
    <property type="match status" value="2"/>
</dbReference>
<evidence type="ECO:0000256" key="1">
    <source>
        <dbReference type="ARBA" id="ARBA00000085"/>
    </source>
</evidence>
<dbReference type="InterPro" id="IPR013783">
    <property type="entry name" value="Ig-like_fold"/>
</dbReference>
<dbReference type="InterPro" id="IPR018062">
    <property type="entry name" value="HTH_AraC-typ_CS"/>
</dbReference>
<dbReference type="PRINTS" id="PR00344">
    <property type="entry name" value="BCTRLSENSOR"/>
</dbReference>
<dbReference type="Pfam" id="PF07494">
    <property type="entry name" value="Reg_prop"/>
    <property type="match status" value="3"/>
</dbReference>
<dbReference type="CDD" id="cd17574">
    <property type="entry name" value="REC_OmpR"/>
    <property type="match status" value="1"/>
</dbReference>
<dbReference type="SUPFAM" id="SSF50998">
    <property type="entry name" value="Quinoprotein alcohol dehydrogenase-like"/>
    <property type="match status" value="1"/>
</dbReference>
<dbReference type="InterPro" id="IPR015943">
    <property type="entry name" value="WD40/YVTN_repeat-like_dom_sf"/>
</dbReference>
<dbReference type="InterPro" id="IPR011110">
    <property type="entry name" value="Reg_prop"/>
</dbReference>
<dbReference type="CDD" id="cd00146">
    <property type="entry name" value="PKD"/>
    <property type="match status" value="1"/>
</dbReference>
<keyword evidence="13" id="KW-0732">Signal</keyword>
<evidence type="ECO:0000313" key="18">
    <source>
        <dbReference type="Proteomes" id="UP000292372"/>
    </source>
</evidence>
<dbReference type="InterPro" id="IPR036097">
    <property type="entry name" value="HisK_dim/P_sf"/>
</dbReference>
<dbReference type="GO" id="GO:0043565">
    <property type="term" value="F:sequence-specific DNA binding"/>
    <property type="evidence" value="ECO:0007669"/>
    <property type="project" value="InterPro"/>
</dbReference>
<evidence type="ECO:0000256" key="4">
    <source>
        <dbReference type="ARBA" id="ARBA00022679"/>
    </source>
</evidence>